<dbReference type="SUPFAM" id="SSF53167">
    <property type="entry name" value="Purine and uridine phosphorylases"/>
    <property type="match status" value="1"/>
</dbReference>
<dbReference type="InterPro" id="IPR035994">
    <property type="entry name" value="Nucleoside_phosphorylase_sf"/>
</dbReference>
<name>A0A9W9Q7T0_PENBR</name>
<dbReference type="GO" id="GO:0003824">
    <property type="term" value="F:catalytic activity"/>
    <property type="evidence" value="ECO:0007669"/>
    <property type="project" value="InterPro"/>
</dbReference>
<dbReference type="PANTHER" id="PTHR46082">
    <property type="entry name" value="ATP/GTP-BINDING PROTEIN-RELATED"/>
    <property type="match status" value="1"/>
</dbReference>
<dbReference type="AlphaFoldDB" id="A0A9W9Q7T0"/>
<comment type="caution">
    <text evidence="2">The sequence shown here is derived from an EMBL/GenBank/DDBJ whole genome shotgun (WGS) entry which is preliminary data.</text>
</comment>
<feature type="compositionally biased region" description="Acidic residues" evidence="1">
    <location>
        <begin position="355"/>
        <end position="365"/>
    </location>
</feature>
<dbReference type="Gene3D" id="3.40.50.1580">
    <property type="entry name" value="Nucleoside phosphorylase domain"/>
    <property type="match status" value="1"/>
</dbReference>
<organism evidence="2 3">
    <name type="scientific">Penicillium brevicompactum</name>
    <dbReference type="NCBI Taxonomy" id="5074"/>
    <lineage>
        <taxon>Eukaryota</taxon>
        <taxon>Fungi</taxon>
        <taxon>Dikarya</taxon>
        <taxon>Ascomycota</taxon>
        <taxon>Pezizomycotina</taxon>
        <taxon>Eurotiomycetes</taxon>
        <taxon>Eurotiomycetidae</taxon>
        <taxon>Eurotiales</taxon>
        <taxon>Aspergillaceae</taxon>
        <taxon>Penicillium</taxon>
    </lineage>
</organism>
<reference evidence="2" key="1">
    <citation type="submission" date="2022-12" db="EMBL/GenBank/DDBJ databases">
        <authorList>
            <person name="Petersen C."/>
        </authorList>
    </citation>
    <scope>NUCLEOTIDE SEQUENCE</scope>
    <source>
        <strain evidence="2">IBT 35673</strain>
    </source>
</reference>
<evidence type="ECO:0000256" key="1">
    <source>
        <dbReference type="SAM" id="MobiDB-lite"/>
    </source>
</evidence>
<evidence type="ECO:0000313" key="2">
    <source>
        <dbReference type="EMBL" id="KAJ5328575.1"/>
    </source>
</evidence>
<dbReference type="EMBL" id="JAPZBQ010000005">
    <property type="protein sequence ID" value="KAJ5328575.1"/>
    <property type="molecule type" value="Genomic_DNA"/>
</dbReference>
<proteinExistence type="predicted"/>
<feature type="region of interest" description="Disordered" evidence="1">
    <location>
        <begin position="338"/>
        <end position="365"/>
    </location>
</feature>
<evidence type="ECO:0008006" key="4">
    <source>
        <dbReference type="Google" id="ProtNLM"/>
    </source>
</evidence>
<dbReference type="InterPro" id="IPR053137">
    <property type="entry name" value="NLR-like"/>
</dbReference>
<reference evidence="2" key="2">
    <citation type="journal article" date="2023" name="IMA Fungus">
        <title>Comparative genomic study of the Penicillium genus elucidates a diverse pangenome and 15 lateral gene transfer events.</title>
        <authorList>
            <person name="Petersen C."/>
            <person name="Sorensen T."/>
            <person name="Nielsen M.R."/>
            <person name="Sondergaard T.E."/>
            <person name="Sorensen J.L."/>
            <person name="Fitzpatrick D.A."/>
            <person name="Frisvad J.C."/>
            <person name="Nielsen K.L."/>
        </authorList>
    </citation>
    <scope>NUCLEOTIDE SEQUENCE</scope>
    <source>
        <strain evidence="2">IBT 35673</strain>
    </source>
</reference>
<dbReference type="Proteomes" id="UP001147695">
    <property type="component" value="Unassembled WGS sequence"/>
</dbReference>
<sequence>MSDPLGYTVAWVCSDTTECVVARELLDEEHDSPINLSPSDKIIYTLGRIWEHNVVIATLARRFWGIYSTTHVVLDLQKTFPNVRICLMVGIGGGLPSQSHDIRLGDVVVGFSSNSQSSHVQYDPFETASGSELQSSLYTSSPPVFLSTAVTQLIIEYEKAGKSLKSKVHRVLEKWPQPPKKYQRPGSVCDRLYQSHVVHVNDDETCNSCGDDLSHLVVRNSRLEIDAPAIHYGLIGSSNLIIRDASYRDKISAETGILCHILDTPDWVFHFPYLLIRGISDYCDSHKNRVWWGYASIVAAACAKDLLKHINPRQLEQEAKIGDILLNGDASVPHVGRQSSGLGVEDGTESHVEAESEYGVESEDVDKSEDEVKSTIIYETDLESILSEVSHLSSQSSQSQLGSILILEFANLLLSDNDLGRLYPKAVTKIGLAKFQRNFTRFLKRYGKDLTNEASNERQRQAGQFVCQVARRTAAQVGKTLGQGGGKLPVEQLPLLSGSNLAVVDAWLNSHEQHDPNLGREAFVDDSESSESEDENQTSLETLEEVKEFMVSTKAFSTLHQDFLEWLETGKRHGDKNMTKTTEPVLDIREDPEISHPISTRGLILIDPIRKVLLF</sequence>
<accession>A0A9W9Q7T0</accession>
<dbReference type="PANTHER" id="PTHR46082:SF11">
    <property type="entry name" value="AAA+ ATPASE DOMAIN-CONTAINING PROTEIN-RELATED"/>
    <property type="match status" value="1"/>
</dbReference>
<protein>
    <recommendedName>
        <fullName evidence="4">Nucleoside phosphorylase domain-containing protein</fullName>
    </recommendedName>
</protein>
<evidence type="ECO:0000313" key="3">
    <source>
        <dbReference type="Proteomes" id="UP001147695"/>
    </source>
</evidence>
<dbReference type="GO" id="GO:0009116">
    <property type="term" value="P:nucleoside metabolic process"/>
    <property type="evidence" value="ECO:0007669"/>
    <property type="project" value="InterPro"/>
</dbReference>
<gene>
    <name evidence="2" type="ORF">N7452_008965</name>
</gene>